<evidence type="ECO:0000313" key="2">
    <source>
        <dbReference type="Proteomes" id="UP000828390"/>
    </source>
</evidence>
<keyword evidence="2" id="KW-1185">Reference proteome</keyword>
<reference evidence="1" key="1">
    <citation type="journal article" date="2019" name="bioRxiv">
        <title>The Genome of the Zebra Mussel, Dreissena polymorpha: A Resource for Invasive Species Research.</title>
        <authorList>
            <person name="McCartney M.A."/>
            <person name="Auch B."/>
            <person name="Kono T."/>
            <person name="Mallez S."/>
            <person name="Zhang Y."/>
            <person name="Obille A."/>
            <person name="Becker A."/>
            <person name="Abrahante J.E."/>
            <person name="Garbe J."/>
            <person name="Badalamenti J.P."/>
            <person name="Herman A."/>
            <person name="Mangelson H."/>
            <person name="Liachko I."/>
            <person name="Sullivan S."/>
            <person name="Sone E.D."/>
            <person name="Koren S."/>
            <person name="Silverstein K.A.T."/>
            <person name="Beckman K.B."/>
            <person name="Gohl D.M."/>
        </authorList>
    </citation>
    <scope>NUCLEOTIDE SEQUENCE</scope>
    <source>
        <strain evidence="1">Duluth1</strain>
        <tissue evidence="1">Whole animal</tissue>
    </source>
</reference>
<dbReference type="AlphaFoldDB" id="A0A9D3Y7E4"/>
<evidence type="ECO:0000313" key="1">
    <source>
        <dbReference type="EMBL" id="KAH3693190.1"/>
    </source>
</evidence>
<reference evidence="1" key="2">
    <citation type="submission" date="2020-11" db="EMBL/GenBank/DDBJ databases">
        <authorList>
            <person name="McCartney M.A."/>
            <person name="Auch B."/>
            <person name="Kono T."/>
            <person name="Mallez S."/>
            <person name="Becker A."/>
            <person name="Gohl D.M."/>
            <person name="Silverstein K.A.T."/>
            <person name="Koren S."/>
            <person name="Bechman K.B."/>
            <person name="Herman A."/>
            <person name="Abrahante J.E."/>
            <person name="Garbe J."/>
        </authorList>
    </citation>
    <scope>NUCLEOTIDE SEQUENCE</scope>
    <source>
        <strain evidence="1">Duluth1</strain>
        <tissue evidence="1">Whole animal</tissue>
    </source>
</reference>
<gene>
    <name evidence="1" type="ORF">DPMN_192592</name>
</gene>
<protein>
    <submittedName>
        <fullName evidence="1">Uncharacterized protein</fullName>
    </submittedName>
</protein>
<accession>A0A9D3Y7E4</accession>
<sequence>MMDAGPRVILRLRKIRKAIIASPEPMLWFSKTMMELEMVHQAWMNLRAECTAYKAVVDTSDFILEALDRRRLEILIELRQRIFLDGNYVNDLYSLCTRILM</sequence>
<dbReference type="EMBL" id="JAIWYP010000017">
    <property type="protein sequence ID" value="KAH3693190.1"/>
    <property type="molecule type" value="Genomic_DNA"/>
</dbReference>
<dbReference type="Proteomes" id="UP000828390">
    <property type="component" value="Unassembled WGS sequence"/>
</dbReference>
<name>A0A9D3Y7E4_DREPO</name>
<organism evidence="1 2">
    <name type="scientific">Dreissena polymorpha</name>
    <name type="common">Zebra mussel</name>
    <name type="synonym">Mytilus polymorpha</name>
    <dbReference type="NCBI Taxonomy" id="45954"/>
    <lineage>
        <taxon>Eukaryota</taxon>
        <taxon>Metazoa</taxon>
        <taxon>Spiralia</taxon>
        <taxon>Lophotrochozoa</taxon>
        <taxon>Mollusca</taxon>
        <taxon>Bivalvia</taxon>
        <taxon>Autobranchia</taxon>
        <taxon>Heteroconchia</taxon>
        <taxon>Euheterodonta</taxon>
        <taxon>Imparidentia</taxon>
        <taxon>Neoheterodontei</taxon>
        <taxon>Myida</taxon>
        <taxon>Dreissenoidea</taxon>
        <taxon>Dreissenidae</taxon>
        <taxon>Dreissena</taxon>
    </lineage>
</organism>
<comment type="caution">
    <text evidence="1">The sequence shown here is derived from an EMBL/GenBank/DDBJ whole genome shotgun (WGS) entry which is preliminary data.</text>
</comment>
<proteinExistence type="predicted"/>